<dbReference type="AlphaFoldDB" id="A0A6H9TEW1"/>
<evidence type="ECO:0000313" key="1">
    <source>
        <dbReference type="EMBL" id="KAB0643365.1"/>
    </source>
</evidence>
<protein>
    <submittedName>
        <fullName evidence="1">Uncharacterized protein</fullName>
    </submittedName>
</protein>
<evidence type="ECO:0000313" key="2">
    <source>
        <dbReference type="Proteomes" id="UP000430232"/>
    </source>
</evidence>
<proteinExistence type="predicted"/>
<dbReference type="Proteomes" id="UP000430232">
    <property type="component" value="Unassembled WGS sequence"/>
</dbReference>
<dbReference type="RefSeq" id="WP_151063686.1">
    <property type="nucleotide sequence ID" value="NZ_CABVPL010000019.1"/>
</dbReference>
<sequence length="99" mass="11172">MDNCLRQFFSRPNFAVRAAALLLKQVIHRRDRAEERTMKVVASKTDGKLLARLAAAAKKPLTQADIEQQRVSFVYSVMGQREGMTRAKVENLLKQNAAV</sequence>
<organism evidence="1 2">
    <name type="scientific">Burkholderia latens</name>
    <dbReference type="NCBI Taxonomy" id="488446"/>
    <lineage>
        <taxon>Bacteria</taxon>
        <taxon>Pseudomonadati</taxon>
        <taxon>Pseudomonadota</taxon>
        <taxon>Betaproteobacteria</taxon>
        <taxon>Burkholderiales</taxon>
        <taxon>Burkholderiaceae</taxon>
        <taxon>Burkholderia</taxon>
        <taxon>Burkholderia cepacia complex</taxon>
    </lineage>
</organism>
<name>A0A6H9TEW1_9BURK</name>
<reference evidence="1 2" key="1">
    <citation type="submission" date="2019-09" db="EMBL/GenBank/DDBJ databases">
        <title>Draft genome sequences of 48 bacterial type strains from the CCUG.</title>
        <authorList>
            <person name="Tunovic T."/>
            <person name="Pineiro-Iglesias B."/>
            <person name="Unosson C."/>
            <person name="Inganas E."/>
            <person name="Ohlen M."/>
            <person name="Cardew S."/>
            <person name="Jensie-Markopoulos S."/>
            <person name="Salva-Serra F."/>
            <person name="Jaen-Luchoro D."/>
            <person name="Karlsson R."/>
            <person name="Svensson-Stadler L."/>
            <person name="Chun J."/>
            <person name="Moore E."/>
        </authorList>
    </citation>
    <scope>NUCLEOTIDE SEQUENCE [LARGE SCALE GENOMIC DNA]</scope>
    <source>
        <strain evidence="1 2">CCUG 54555</strain>
    </source>
</reference>
<gene>
    <name evidence="1" type="ORF">F7R21_07580</name>
</gene>
<dbReference type="EMBL" id="VZOJ01000013">
    <property type="protein sequence ID" value="KAB0643365.1"/>
    <property type="molecule type" value="Genomic_DNA"/>
</dbReference>
<accession>A0A6H9TEW1</accession>
<dbReference type="GeneID" id="99790286"/>
<keyword evidence="2" id="KW-1185">Reference proteome</keyword>
<dbReference type="OrthoDB" id="9033320at2"/>
<comment type="caution">
    <text evidence="1">The sequence shown here is derived from an EMBL/GenBank/DDBJ whole genome shotgun (WGS) entry which is preliminary data.</text>
</comment>